<dbReference type="EMBL" id="CP030032">
    <property type="protein sequence ID" value="AWV88541.1"/>
    <property type="molecule type" value="Genomic_DNA"/>
</dbReference>
<evidence type="ECO:0000256" key="1">
    <source>
        <dbReference type="SAM" id="MobiDB-lite"/>
    </source>
</evidence>
<dbReference type="KEGG" id="bsed:DN745_03990"/>
<keyword evidence="3" id="KW-1185">Reference proteome</keyword>
<feature type="region of interest" description="Disordered" evidence="1">
    <location>
        <begin position="73"/>
        <end position="95"/>
    </location>
</feature>
<protein>
    <submittedName>
        <fullName evidence="2">Uncharacterized protein</fullName>
    </submittedName>
</protein>
<proteinExistence type="predicted"/>
<gene>
    <name evidence="2" type="ORF">DN745_03990</name>
</gene>
<dbReference type="OrthoDB" id="9952018at2"/>
<accession>A0A2Z4FHR5</accession>
<evidence type="ECO:0000313" key="2">
    <source>
        <dbReference type="EMBL" id="AWV88541.1"/>
    </source>
</evidence>
<organism evidence="2 3">
    <name type="scientific">Bradymonas sediminis</name>
    <dbReference type="NCBI Taxonomy" id="1548548"/>
    <lineage>
        <taxon>Bacteria</taxon>
        <taxon>Deltaproteobacteria</taxon>
        <taxon>Bradymonadales</taxon>
        <taxon>Bradymonadaceae</taxon>
        <taxon>Bradymonas</taxon>
    </lineage>
</organism>
<dbReference type="Proteomes" id="UP000249799">
    <property type="component" value="Chromosome"/>
</dbReference>
<reference evidence="2 3" key="1">
    <citation type="submission" date="2018-06" db="EMBL/GenBank/DDBJ databases">
        <title>Lujinxingia sediminis gen. nov. sp. nov., a new facultative anaerobic member of the class Deltaproteobacteria, and proposal of Lujinxingaceae fam. nov.</title>
        <authorList>
            <person name="Guo L.-Y."/>
            <person name="Li C.-M."/>
            <person name="Wang S."/>
            <person name="Du Z.-J."/>
        </authorList>
    </citation>
    <scope>NUCLEOTIDE SEQUENCE [LARGE SCALE GENOMIC DNA]</scope>
    <source>
        <strain evidence="2 3">FA350</strain>
    </source>
</reference>
<dbReference type="AlphaFoldDB" id="A0A2Z4FHR5"/>
<sequence>MQNPVDPAEPAFLLLYCDACEREVLSACELDQDSEIIDVCLHCEATLDREDGSACWVDAYELDDHGYFVEGSEKRDTRHGGGGCRGKSCGIKQPE</sequence>
<name>A0A2Z4FHR5_9DELT</name>
<feature type="compositionally biased region" description="Low complexity" evidence="1">
    <location>
        <begin position="86"/>
        <end position="95"/>
    </location>
</feature>
<evidence type="ECO:0000313" key="3">
    <source>
        <dbReference type="Proteomes" id="UP000249799"/>
    </source>
</evidence>